<name>A0A1A6H7G2_NEOLE</name>
<dbReference type="EMBL" id="LZPO01044692">
    <property type="protein sequence ID" value="OBS73785.1"/>
    <property type="molecule type" value="Genomic_DNA"/>
</dbReference>
<dbReference type="Proteomes" id="UP000092124">
    <property type="component" value="Unassembled WGS sequence"/>
</dbReference>
<keyword evidence="1" id="KW-0812">Transmembrane</keyword>
<keyword evidence="1" id="KW-0472">Membrane</keyword>
<feature type="transmembrane region" description="Helical" evidence="1">
    <location>
        <begin position="17"/>
        <end position="41"/>
    </location>
</feature>
<accession>A0A1A6H7G2</accession>
<keyword evidence="1" id="KW-1133">Transmembrane helix</keyword>
<proteinExistence type="predicted"/>
<feature type="non-terminal residue" evidence="2">
    <location>
        <position position="151"/>
    </location>
</feature>
<gene>
    <name evidence="2" type="ORF">A6R68_15677</name>
</gene>
<evidence type="ECO:0000313" key="2">
    <source>
        <dbReference type="EMBL" id="OBS73785.1"/>
    </source>
</evidence>
<protein>
    <submittedName>
        <fullName evidence="2">Uncharacterized protein</fullName>
    </submittedName>
</protein>
<dbReference type="AlphaFoldDB" id="A0A1A6H7G2"/>
<comment type="caution">
    <text evidence="2">The sequence shown here is derived from an EMBL/GenBank/DDBJ whole genome shotgun (WGS) entry which is preliminary data.</text>
</comment>
<organism evidence="2 3">
    <name type="scientific">Neotoma lepida</name>
    <name type="common">Desert woodrat</name>
    <dbReference type="NCBI Taxonomy" id="56216"/>
    <lineage>
        <taxon>Eukaryota</taxon>
        <taxon>Metazoa</taxon>
        <taxon>Chordata</taxon>
        <taxon>Craniata</taxon>
        <taxon>Vertebrata</taxon>
        <taxon>Euteleostomi</taxon>
        <taxon>Mammalia</taxon>
        <taxon>Eutheria</taxon>
        <taxon>Euarchontoglires</taxon>
        <taxon>Glires</taxon>
        <taxon>Rodentia</taxon>
        <taxon>Myomorpha</taxon>
        <taxon>Muroidea</taxon>
        <taxon>Cricetidae</taxon>
        <taxon>Neotominae</taxon>
        <taxon>Neotoma</taxon>
    </lineage>
</organism>
<feature type="non-terminal residue" evidence="2">
    <location>
        <position position="1"/>
    </location>
</feature>
<evidence type="ECO:0000256" key="1">
    <source>
        <dbReference type="SAM" id="Phobius"/>
    </source>
</evidence>
<reference evidence="2 3" key="1">
    <citation type="submission" date="2016-06" db="EMBL/GenBank/DDBJ databases">
        <title>The Draft Genome Sequence and Annotation of the Desert Woodrat Neotoma lepida.</title>
        <authorList>
            <person name="Campbell M."/>
            <person name="Oakeson K.F."/>
            <person name="Yandell M."/>
            <person name="Halpert J.R."/>
            <person name="Dearing D."/>
        </authorList>
    </citation>
    <scope>NUCLEOTIDE SEQUENCE [LARGE SCALE GENOMIC DNA]</scope>
    <source>
        <strain evidence="2">417</strain>
        <tissue evidence="2">Liver</tissue>
    </source>
</reference>
<keyword evidence="3" id="KW-1185">Reference proteome</keyword>
<evidence type="ECO:0000313" key="3">
    <source>
        <dbReference type="Proteomes" id="UP000092124"/>
    </source>
</evidence>
<sequence length="151" mass="16974">LHYQQVAIALPGCVIQIFYLTFGVNSCFLLIAMGNILLFLVAGKSNMSLVTTTKFSNADEAIINQNYCQCDIDIDHQYASVHCIYGSRFAYFMFSSSPLFLQFTFCASHIIPENIKDKVQLVSVTHTVITTHHEPCGEHPNEQRSQGCFIK</sequence>